<comment type="caution">
    <text evidence="2">The sequence shown here is derived from an EMBL/GenBank/DDBJ whole genome shotgun (WGS) entry which is preliminary data.</text>
</comment>
<reference evidence="2 3" key="1">
    <citation type="submission" date="2023-12" db="EMBL/GenBank/DDBJ databases">
        <title>Description of Novel Strain Fulvimarina sp. 2208YS6-2-32 isolated from Uroteuthis (Photololigo) edulis.</title>
        <authorList>
            <person name="Park J.-S."/>
        </authorList>
    </citation>
    <scope>NUCLEOTIDE SEQUENCE [LARGE SCALE GENOMIC DNA]</scope>
    <source>
        <strain evidence="2 3">2208YS6-2-32</strain>
    </source>
</reference>
<dbReference type="PANTHER" id="PTHR40940:SF1">
    <property type="entry name" value="PROTEIN BATD"/>
    <property type="match status" value="1"/>
</dbReference>
<dbReference type="PANTHER" id="PTHR40940">
    <property type="entry name" value="PROTEIN BATD-RELATED"/>
    <property type="match status" value="1"/>
</dbReference>
<organism evidence="2 3">
    <name type="scientific">Fulvimarina uroteuthidis</name>
    <dbReference type="NCBI Taxonomy" id="3098149"/>
    <lineage>
        <taxon>Bacteria</taxon>
        <taxon>Pseudomonadati</taxon>
        <taxon>Pseudomonadota</taxon>
        <taxon>Alphaproteobacteria</taxon>
        <taxon>Hyphomicrobiales</taxon>
        <taxon>Aurantimonadaceae</taxon>
        <taxon>Fulvimarina</taxon>
    </lineage>
</organism>
<protein>
    <recommendedName>
        <fullName evidence="4">Oxygen tolerance</fullName>
    </recommendedName>
</protein>
<evidence type="ECO:0000256" key="1">
    <source>
        <dbReference type="SAM" id="SignalP"/>
    </source>
</evidence>
<feature type="signal peptide" evidence="1">
    <location>
        <begin position="1"/>
        <end position="29"/>
    </location>
</feature>
<dbReference type="EMBL" id="JAXLPB010000004">
    <property type="protein sequence ID" value="MDY8110074.1"/>
    <property type="molecule type" value="Genomic_DNA"/>
</dbReference>
<feature type="chain" id="PRO_5045725958" description="Oxygen tolerance" evidence="1">
    <location>
        <begin position="30"/>
        <end position="406"/>
    </location>
</feature>
<accession>A0ABU5I3V8</accession>
<evidence type="ECO:0000313" key="3">
    <source>
        <dbReference type="Proteomes" id="UP001294412"/>
    </source>
</evidence>
<evidence type="ECO:0008006" key="4">
    <source>
        <dbReference type="Google" id="ProtNLM"/>
    </source>
</evidence>
<keyword evidence="3" id="KW-1185">Reference proteome</keyword>
<sequence>MVVRAIVRWAAALAVFVLSAAAALVPATAAPSVPEGDTRLVVEIEAGSQTPYVGEMILVTITGYYDVTIALEKFETIDLPNFTWVQLDRDIWSRDRVGGREFKTVERKLALYPQKTGLQTIGPFRHDLTLMEGKAERFKHTVVSNAVEVEVLQKPETNGGWWFPARDVILSDTWDMDPAHMANGATATRTVKITAYGQPDEMLPNPPYMFATSLVSFIAPEKRSTEITRDGPIGTVEWTWRIRPSDAEPGEIRAFRIPWFDTRSRQMREIVIASQRVAFAAIAEPEEREDNAAKLSGLALPLLLGLIVPVVAVLPGRRLLPASHIAARIGRRFPDRNELALRWALWRGDAPAYRMHAARLIGRSGRGDEGLLADLDRSLFGHAAGRTPPDLRRVHRGLVRSGALRR</sequence>
<dbReference type="InterPro" id="IPR025738">
    <property type="entry name" value="BatD"/>
</dbReference>
<dbReference type="RefSeq" id="WP_322187601.1">
    <property type="nucleotide sequence ID" value="NZ_JAXLPB010000004.1"/>
</dbReference>
<evidence type="ECO:0000313" key="2">
    <source>
        <dbReference type="EMBL" id="MDY8110074.1"/>
    </source>
</evidence>
<keyword evidence="1" id="KW-0732">Signal</keyword>
<proteinExistence type="predicted"/>
<dbReference type="Proteomes" id="UP001294412">
    <property type="component" value="Unassembled WGS sequence"/>
</dbReference>
<name>A0ABU5I3V8_9HYPH</name>
<gene>
    <name evidence="2" type="ORF">U0C82_13080</name>
</gene>